<comment type="similarity">
    <text evidence="1">Belongs to the glycosyltransferase 15 family.</text>
</comment>
<dbReference type="SUPFAM" id="SSF53448">
    <property type="entry name" value="Nucleotide-diphospho-sugar transferases"/>
    <property type="match status" value="1"/>
</dbReference>
<dbReference type="GO" id="GO:0000032">
    <property type="term" value="P:cell wall mannoprotein biosynthetic process"/>
    <property type="evidence" value="ECO:0007669"/>
    <property type="project" value="TreeGrafter"/>
</dbReference>
<evidence type="ECO:0000256" key="1">
    <source>
        <dbReference type="ARBA" id="ARBA00007677"/>
    </source>
</evidence>
<dbReference type="GO" id="GO:0000026">
    <property type="term" value="F:alpha-1,2-mannosyltransferase activity"/>
    <property type="evidence" value="ECO:0007669"/>
    <property type="project" value="TreeGrafter"/>
</dbReference>
<evidence type="ECO:0000313" key="3">
    <source>
        <dbReference type="EMBL" id="CAF0839990.1"/>
    </source>
</evidence>
<dbReference type="Pfam" id="PF01793">
    <property type="entry name" value="Glyco_transf_15"/>
    <property type="match status" value="1"/>
</dbReference>
<comment type="caution">
    <text evidence="4">The sequence shown here is derived from an EMBL/GenBank/DDBJ whole genome shotgun (WGS) entry which is preliminary data.</text>
</comment>
<name>A0A8S2HBB0_9BILA</name>
<dbReference type="EMBL" id="CAJOBA010002002">
    <property type="protein sequence ID" value="CAF3624931.1"/>
    <property type="molecule type" value="Genomic_DNA"/>
</dbReference>
<dbReference type="Gene3D" id="3.90.550.10">
    <property type="entry name" value="Spore Coat Polysaccharide Biosynthesis Protein SpsA, Chain A"/>
    <property type="match status" value="1"/>
</dbReference>
<dbReference type="PANTHER" id="PTHR31121">
    <property type="entry name" value="ALPHA-1,2 MANNOSYLTRANSFERASE KTR1"/>
    <property type="match status" value="1"/>
</dbReference>
<sequence>MTNISYDLFEYMRINKFKYGFLLVDEDDDYYVSNLWKIFTDYLKLYCLSPSENIRRAQTNLFGQYNMDIMYNNFAVIKTDLWQQPQILNFLTYIDRLGGIYKYRWGDAPIHTLIISQFLKRNEIVRFRDIGYFHKREYVCPYTTKLVCNPKDYFLHKDVEYIHYKYGCNPYVTTYSLCHYYPEKLE</sequence>
<evidence type="ECO:0000313" key="5">
    <source>
        <dbReference type="Proteomes" id="UP000682733"/>
    </source>
</evidence>
<protein>
    <submittedName>
        <fullName evidence="4">Uncharacterized protein</fullName>
    </submittedName>
</protein>
<dbReference type="AlphaFoldDB" id="A0A8S2HBB0"/>
<dbReference type="GO" id="GO:0016020">
    <property type="term" value="C:membrane"/>
    <property type="evidence" value="ECO:0007669"/>
    <property type="project" value="InterPro"/>
</dbReference>
<organism evidence="4 5">
    <name type="scientific">Didymodactylos carnosus</name>
    <dbReference type="NCBI Taxonomy" id="1234261"/>
    <lineage>
        <taxon>Eukaryota</taxon>
        <taxon>Metazoa</taxon>
        <taxon>Spiralia</taxon>
        <taxon>Gnathifera</taxon>
        <taxon>Rotifera</taxon>
        <taxon>Eurotatoria</taxon>
        <taxon>Bdelloidea</taxon>
        <taxon>Philodinida</taxon>
        <taxon>Philodinidae</taxon>
        <taxon>Didymodactylos</taxon>
    </lineage>
</organism>
<proteinExistence type="inferred from homology"/>
<gene>
    <name evidence="3" type="ORF">OVA965_LOCUS6592</name>
    <name evidence="4" type="ORF">TMI583_LOCUS6590</name>
</gene>
<keyword evidence="2" id="KW-0808">Transferase</keyword>
<evidence type="ECO:0000313" key="4">
    <source>
        <dbReference type="EMBL" id="CAF3624931.1"/>
    </source>
</evidence>
<reference evidence="4" key="1">
    <citation type="submission" date="2021-02" db="EMBL/GenBank/DDBJ databases">
        <authorList>
            <person name="Nowell W R."/>
        </authorList>
    </citation>
    <scope>NUCLEOTIDE SEQUENCE</scope>
</reference>
<evidence type="ECO:0000256" key="2">
    <source>
        <dbReference type="ARBA" id="ARBA00022679"/>
    </source>
</evidence>
<dbReference type="PANTHER" id="PTHR31121:SF6">
    <property type="entry name" value="ALPHA-1,2 MANNOSYLTRANSFERASE KTR1"/>
    <property type="match status" value="1"/>
</dbReference>
<dbReference type="GO" id="GO:0005794">
    <property type="term" value="C:Golgi apparatus"/>
    <property type="evidence" value="ECO:0007669"/>
    <property type="project" value="TreeGrafter"/>
</dbReference>
<dbReference type="InterPro" id="IPR029044">
    <property type="entry name" value="Nucleotide-diphossugar_trans"/>
</dbReference>
<accession>A0A8S2HBB0</accession>
<dbReference type="Proteomes" id="UP000682733">
    <property type="component" value="Unassembled WGS sequence"/>
</dbReference>
<dbReference type="InterPro" id="IPR002685">
    <property type="entry name" value="Glyco_trans_15"/>
</dbReference>
<dbReference type="EMBL" id="CAJNOK010002001">
    <property type="protein sequence ID" value="CAF0839990.1"/>
    <property type="molecule type" value="Genomic_DNA"/>
</dbReference>
<dbReference type="Proteomes" id="UP000677228">
    <property type="component" value="Unassembled WGS sequence"/>
</dbReference>
<dbReference type="GO" id="GO:0006487">
    <property type="term" value="P:protein N-linked glycosylation"/>
    <property type="evidence" value="ECO:0007669"/>
    <property type="project" value="TreeGrafter"/>
</dbReference>